<dbReference type="RefSeq" id="WP_068997541.1">
    <property type="nucleotide sequence ID" value="NZ_MDTQ01000001.1"/>
</dbReference>
<dbReference type="AlphaFoldDB" id="A0A1E2V7Z7"/>
<dbReference type="PIRSF" id="PIRSF019271">
    <property type="entry name" value="Acid_Ptase_C"/>
    <property type="match status" value="1"/>
</dbReference>
<protein>
    <submittedName>
        <fullName evidence="3">5'-nucleotidase</fullName>
    </submittedName>
</protein>
<dbReference type="SUPFAM" id="SSF56784">
    <property type="entry name" value="HAD-like"/>
    <property type="match status" value="1"/>
</dbReference>
<organism evidence="3 4">
    <name type="scientific">Terasakiispira papahanaumokuakeensis</name>
    <dbReference type="NCBI Taxonomy" id="197479"/>
    <lineage>
        <taxon>Bacteria</taxon>
        <taxon>Pseudomonadati</taxon>
        <taxon>Pseudomonadota</taxon>
        <taxon>Gammaproteobacteria</taxon>
        <taxon>Oceanospirillales</taxon>
        <taxon>Terasakiispira</taxon>
    </lineage>
</organism>
<name>A0A1E2V7Z7_9GAMM</name>
<comment type="caution">
    <text evidence="3">The sequence shown here is derived from an EMBL/GenBank/DDBJ whole genome shotgun (WGS) entry which is preliminary data.</text>
</comment>
<dbReference type="InterPro" id="IPR005519">
    <property type="entry name" value="Acid_phosphat_B-like"/>
</dbReference>
<keyword evidence="4" id="KW-1185">Reference proteome</keyword>
<evidence type="ECO:0000256" key="2">
    <source>
        <dbReference type="SAM" id="SignalP"/>
    </source>
</evidence>
<proteinExistence type="predicted"/>
<dbReference type="STRING" id="197479.BFW38_05860"/>
<dbReference type="InterPro" id="IPR006423">
    <property type="entry name" value="Lipo_e_P4"/>
</dbReference>
<evidence type="ECO:0000256" key="1">
    <source>
        <dbReference type="ARBA" id="ARBA00022729"/>
    </source>
</evidence>
<gene>
    <name evidence="3" type="ORF">BFW38_05860</name>
</gene>
<dbReference type="Pfam" id="PF03767">
    <property type="entry name" value="Acid_phosphat_B"/>
    <property type="match status" value="1"/>
</dbReference>
<dbReference type="Proteomes" id="UP000094291">
    <property type="component" value="Unassembled WGS sequence"/>
</dbReference>
<feature type="signal peptide" evidence="2">
    <location>
        <begin position="1"/>
        <end position="25"/>
    </location>
</feature>
<dbReference type="Gene3D" id="3.40.50.1000">
    <property type="entry name" value="HAD superfamily/HAD-like"/>
    <property type="match status" value="1"/>
</dbReference>
<sequence>MPSACQTTIRRLALATLLLAPTAFAESPTQICEQKAYEMGLRYQQQSAEVAALQRQGFTLAHYRLKDQLDQFNGDPASLAIITDLDETVIDNSALLVRDMQACHDYTTWDTWSHWEKNGHPRLIPGAKAFFDYANQAGVSIYYISDRFGENKASTIATLKALELPQVSEDHVLLYGTPKAERRNSVTQHHTLIMQLGDSLHDFSKVFAEANLAEQQEAVKANADHFGQDWIVFPNSTYGDWSEAKLNAWDAPLNPQ</sequence>
<dbReference type="SFLD" id="SFLDG01125">
    <property type="entry name" value="C1.1:_Acid_Phosphatase_Like"/>
    <property type="match status" value="1"/>
</dbReference>
<dbReference type="InterPro" id="IPR023214">
    <property type="entry name" value="HAD_sf"/>
</dbReference>
<dbReference type="InterPro" id="IPR036412">
    <property type="entry name" value="HAD-like_sf"/>
</dbReference>
<dbReference type="SFLD" id="SFLDS00003">
    <property type="entry name" value="Haloacid_Dehalogenase"/>
    <property type="match status" value="1"/>
</dbReference>
<reference evidence="3 4" key="1">
    <citation type="submission" date="2016-08" db="EMBL/GenBank/DDBJ databases">
        <authorList>
            <person name="Seilhamer J.J."/>
        </authorList>
    </citation>
    <scope>NUCLEOTIDE SEQUENCE [LARGE SCALE GENOMIC DNA]</scope>
    <source>
        <strain evidence="3 4">PH27A</strain>
    </source>
</reference>
<accession>A0A1E2V7Z7</accession>
<keyword evidence="1 2" id="KW-0732">Signal</keyword>
<dbReference type="OrthoDB" id="395856at2"/>
<dbReference type="EMBL" id="MDTQ01000001">
    <property type="protein sequence ID" value="ODC03140.1"/>
    <property type="molecule type" value="Genomic_DNA"/>
</dbReference>
<evidence type="ECO:0000313" key="3">
    <source>
        <dbReference type="EMBL" id="ODC03140.1"/>
    </source>
</evidence>
<evidence type="ECO:0000313" key="4">
    <source>
        <dbReference type="Proteomes" id="UP000094291"/>
    </source>
</evidence>
<feature type="chain" id="PRO_5009119632" evidence="2">
    <location>
        <begin position="26"/>
        <end position="256"/>
    </location>
</feature>
<dbReference type="GO" id="GO:0009279">
    <property type="term" value="C:cell outer membrane"/>
    <property type="evidence" value="ECO:0007669"/>
    <property type="project" value="InterPro"/>
</dbReference>